<evidence type="ECO:0000259" key="1">
    <source>
        <dbReference type="Pfam" id="PF01882"/>
    </source>
</evidence>
<dbReference type="AlphaFoldDB" id="A0A7W7Y9U9"/>
<protein>
    <submittedName>
        <fullName evidence="2">Uncharacterized protein (DUF58 family)</fullName>
    </submittedName>
</protein>
<dbReference type="PANTHER" id="PTHR33608:SF6">
    <property type="entry name" value="BLL2464 PROTEIN"/>
    <property type="match status" value="1"/>
</dbReference>
<name>A0A7W7Y9U9_9BACT</name>
<dbReference type="Proteomes" id="UP000590740">
    <property type="component" value="Unassembled WGS sequence"/>
</dbReference>
<dbReference type="SUPFAM" id="SSF53300">
    <property type="entry name" value="vWA-like"/>
    <property type="match status" value="1"/>
</dbReference>
<dbReference type="RefSeq" id="WP_343076553.1">
    <property type="nucleotide sequence ID" value="NZ_JACHIG010000003.1"/>
</dbReference>
<dbReference type="EMBL" id="JACHIG010000003">
    <property type="protein sequence ID" value="MBB5032170.1"/>
    <property type="molecule type" value="Genomic_DNA"/>
</dbReference>
<dbReference type="InterPro" id="IPR036465">
    <property type="entry name" value="vWFA_dom_sf"/>
</dbReference>
<reference evidence="2 3" key="1">
    <citation type="submission" date="2020-08" db="EMBL/GenBank/DDBJ databases">
        <title>Genomic Encyclopedia of Type Strains, Phase IV (KMG-IV): sequencing the most valuable type-strain genomes for metagenomic binning, comparative biology and taxonomic classification.</title>
        <authorList>
            <person name="Goeker M."/>
        </authorList>
    </citation>
    <scope>NUCLEOTIDE SEQUENCE [LARGE SCALE GENOMIC DNA]</scope>
    <source>
        <strain evidence="2 3">DSM 12252</strain>
    </source>
</reference>
<dbReference type="CDD" id="cd00198">
    <property type="entry name" value="vWFA"/>
    <property type="match status" value="1"/>
</dbReference>
<proteinExistence type="predicted"/>
<evidence type="ECO:0000313" key="3">
    <source>
        <dbReference type="Proteomes" id="UP000590740"/>
    </source>
</evidence>
<dbReference type="PANTHER" id="PTHR33608">
    <property type="entry name" value="BLL2464 PROTEIN"/>
    <property type="match status" value="1"/>
</dbReference>
<evidence type="ECO:0000313" key="2">
    <source>
        <dbReference type="EMBL" id="MBB5032170.1"/>
    </source>
</evidence>
<sequence>MNRETAQNDNDARLTRILKRVRRIELLTRGMVKEMLGGQYHSRFKGQGIEFDDFREYQPGDDVRFIDWNVTARMNDPFVRKYVEERELTVMLCVDVSSSGDYGSQEDTKRERAAEIAAVFAFSAIQNQDKVGLTLFSEGVEHYLPARKGGPHAMRILRDILNNEPEKRGTDIKVALDLALERIAHRALIILVSDFITADSSWEKSLRAVAAKHDVVAAQILDPREITLPNAGRVCLEDPETGEQFLVNTSNPGVRELYEQRVNERQNALVHLLRRCGVERITVRTDEDYVPALKAYFRSRRRRKRG</sequence>
<dbReference type="Pfam" id="PF01882">
    <property type="entry name" value="DUF58"/>
    <property type="match status" value="1"/>
</dbReference>
<accession>A0A7W7Y9U9</accession>
<keyword evidence="3" id="KW-1185">Reference proteome</keyword>
<feature type="domain" description="DUF58" evidence="1">
    <location>
        <begin position="53"/>
        <end position="266"/>
    </location>
</feature>
<organism evidence="2 3">
    <name type="scientific">Prosthecobacter vanneervenii</name>
    <dbReference type="NCBI Taxonomy" id="48466"/>
    <lineage>
        <taxon>Bacteria</taxon>
        <taxon>Pseudomonadati</taxon>
        <taxon>Verrucomicrobiota</taxon>
        <taxon>Verrucomicrobiia</taxon>
        <taxon>Verrucomicrobiales</taxon>
        <taxon>Verrucomicrobiaceae</taxon>
        <taxon>Prosthecobacter</taxon>
    </lineage>
</organism>
<dbReference type="Gene3D" id="3.40.50.410">
    <property type="entry name" value="von Willebrand factor, type A domain"/>
    <property type="match status" value="1"/>
</dbReference>
<gene>
    <name evidence="2" type="ORF">HNQ65_001747</name>
</gene>
<dbReference type="InterPro" id="IPR002881">
    <property type="entry name" value="DUF58"/>
</dbReference>
<comment type="caution">
    <text evidence="2">The sequence shown here is derived from an EMBL/GenBank/DDBJ whole genome shotgun (WGS) entry which is preliminary data.</text>
</comment>